<dbReference type="Proteomes" id="UP000271162">
    <property type="component" value="Unassembled WGS sequence"/>
</dbReference>
<protein>
    <submittedName>
        <fullName evidence="5">Pre-mRNA-splicing factor SLU7</fullName>
    </submittedName>
</protein>
<dbReference type="EMBL" id="UYSL01027699">
    <property type="protein sequence ID" value="VDL86999.1"/>
    <property type="molecule type" value="Genomic_DNA"/>
</dbReference>
<keyword evidence="4" id="KW-1185">Reference proteome</keyword>
<dbReference type="GO" id="GO:0003724">
    <property type="term" value="F:RNA helicase activity"/>
    <property type="evidence" value="ECO:0007669"/>
    <property type="project" value="UniProtKB-EC"/>
</dbReference>
<dbReference type="STRING" id="27835.A0A0N4YYF5"/>
<evidence type="ECO:0000313" key="4">
    <source>
        <dbReference type="Proteomes" id="UP000271162"/>
    </source>
</evidence>
<sequence>MKENQRRIEESRRQFEMEAKRGVFYICWNLETVDAKGTVTTTEIEITAESDGNVVVHVSVEIAINAKEVAAEKRIEINEEEAEAGREIGIAEIGAENDDDTFDYSKLQEAVKVRYLGMQKEKKKRGRRLHERKFVFDWDASEDTSQDYNKLYQKRHEVQFFGRGAIAGIDVNTQKKNNNVFYQAIMEKRRTEEEKQMDKARVLHGLTGMEFARFYDLLPSRTRAGVAEISSSKPTTVLGRHALAGEQD</sequence>
<evidence type="ECO:0000313" key="3">
    <source>
        <dbReference type="EMBL" id="VDL86999.1"/>
    </source>
</evidence>
<evidence type="ECO:0000313" key="5">
    <source>
        <dbReference type="WBParaSite" id="NBR_0002227701-mRNA-1"/>
    </source>
</evidence>
<dbReference type="WBParaSite" id="NBR_0002227701-mRNA-1">
    <property type="protein sequence ID" value="NBR_0002227701-mRNA-1"/>
    <property type="gene ID" value="NBR_0002227701"/>
</dbReference>
<reference evidence="3 4" key="2">
    <citation type="submission" date="2018-11" db="EMBL/GenBank/DDBJ databases">
        <authorList>
            <consortium name="Pathogen Informatics"/>
        </authorList>
    </citation>
    <scope>NUCLEOTIDE SEQUENCE [LARGE SCALE GENOMIC DNA]</scope>
</reference>
<evidence type="ECO:0000259" key="2">
    <source>
        <dbReference type="Pfam" id="PF25430"/>
    </source>
</evidence>
<comment type="catalytic activity">
    <reaction evidence="1">
        <text>ATP + H2O = ADP + phosphate + H(+)</text>
        <dbReference type="Rhea" id="RHEA:13065"/>
        <dbReference type="ChEBI" id="CHEBI:15377"/>
        <dbReference type="ChEBI" id="CHEBI:15378"/>
        <dbReference type="ChEBI" id="CHEBI:30616"/>
        <dbReference type="ChEBI" id="CHEBI:43474"/>
        <dbReference type="ChEBI" id="CHEBI:456216"/>
        <dbReference type="EC" id="3.6.4.13"/>
    </reaction>
</comment>
<dbReference type="Pfam" id="PF25430">
    <property type="entry name" value="DDX23"/>
    <property type="match status" value="1"/>
</dbReference>
<organism evidence="5">
    <name type="scientific">Nippostrongylus brasiliensis</name>
    <name type="common">Rat hookworm</name>
    <dbReference type="NCBI Taxonomy" id="27835"/>
    <lineage>
        <taxon>Eukaryota</taxon>
        <taxon>Metazoa</taxon>
        <taxon>Ecdysozoa</taxon>
        <taxon>Nematoda</taxon>
        <taxon>Chromadorea</taxon>
        <taxon>Rhabditida</taxon>
        <taxon>Rhabditina</taxon>
        <taxon>Rhabditomorpha</taxon>
        <taxon>Strongyloidea</taxon>
        <taxon>Heligmosomidae</taxon>
        <taxon>Nippostrongylus</taxon>
    </lineage>
</organism>
<evidence type="ECO:0000256" key="1">
    <source>
        <dbReference type="ARBA" id="ARBA00047984"/>
    </source>
</evidence>
<dbReference type="AlphaFoldDB" id="A0A0N4YYF5"/>
<accession>A0A0N4YYF5</accession>
<dbReference type="InterPro" id="IPR057479">
    <property type="entry name" value="PRP28/DDX23-like_helical"/>
</dbReference>
<feature type="domain" description="PRP28/DDX23-like helical" evidence="2">
    <location>
        <begin position="134"/>
        <end position="201"/>
    </location>
</feature>
<proteinExistence type="predicted"/>
<name>A0A0N4YYF5_NIPBR</name>
<gene>
    <name evidence="3" type="ORF">NBR_LOCUS22278</name>
</gene>
<reference evidence="5" key="1">
    <citation type="submission" date="2017-02" db="UniProtKB">
        <authorList>
            <consortium name="WormBaseParasite"/>
        </authorList>
    </citation>
    <scope>IDENTIFICATION</scope>
</reference>